<dbReference type="InterPro" id="IPR001810">
    <property type="entry name" value="F-box_dom"/>
</dbReference>
<dbReference type="Pfam" id="PF00646">
    <property type="entry name" value="F-box"/>
    <property type="match status" value="1"/>
</dbReference>
<keyword evidence="3" id="KW-1185">Reference proteome</keyword>
<comment type="caution">
    <text evidence="2">The sequence shown here is derived from an EMBL/GenBank/DDBJ whole genome shotgun (WGS) entry which is preliminary data.</text>
</comment>
<accession>A0AA38W9C8</accession>
<feature type="domain" description="F-box" evidence="1">
    <location>
        <begin position="8"/>
        <end position="54"/>
    </location>
</feature>
<name>A0AA38W9C8_9ASTR</name>
<dbReference type="PANTHER" id="PTHR31672">
    <property type="entry name" value="BNACNNG10540D PROTEIN"/>
    <property type="match status" value="1"/>
</dbReference>
<protein>
    <recommendedName>
        <fullName evidence="1">F-box domain-containing protein</fullName>
    </recommendedName>
</protein>
<dbReference type="SUPFAM" id="SSF81383">
    <property type="entry name" value="F-box domain"/>
    <property type="match status" value="1"/>
</dbReference>
<organism evidence="2 3">
    <name type="scientific">Centaurea solstitialis</name>
    <name type="common">yellow star-thistle</name>
    <dbReference type="NCBI Taxonomy" id="347529"/>
    <lineage>
        <taxon>Eukaryota</taxon>
        <taxon>Viridiplantae</taxon>
        <taxon>Streptophyta</taxon>
        <taxon>Embryophyta</taxon>
        <taxon>Tracheophyta</taxon>
        <taxon>Spermatophyta</taxon>
        <taxon>Magnoliopsida</taxon>
        <taxon>eudicotyledons</taxon>
        <taxon>Gunneridae</taxon>
        <taxon>Pentapetalae</taxon>
        <taxon>asterids</taxon>
        <taxon>campanulids</taxon>
        <taxon>Asterales</taxon>
        <taxon>Asteraceae</taxon>
        <taxon>Carduoideae</taxon>
        <taxon>Cardueae</taxon>
        <taxon>Centaureinae</taxon>
        <taxon>Centaurea</taxon>
    </lineage>
</organism>
<evidence type="ECO:0000259" key="1">
    <source>
        <dbReference type="PROSITE" id="PS50181"/>
    </source>
</evidence>
<reference evidence="2" key="1">
    <citation type="submission" date="2023-03" db="EMBL/GenBank/DDBJ databases">
        <title>Chromosome-scale reference genome and RAD-based genetic map of yellow starthistle (Centaurea solstitialis) reveal putative structural variation and QTLs associated with invader traits.</title>
        <authorList>
            <person name="Reatini B."/>
            <person name="Cang F.A."/>
            <person name="Jiang Q."/>
            <person name="Mckibben M.T.W."/>
            <person name="Barker M.S."/>
            <person name="Rieseberg L.H."/>
            <person name="Dlugosch K.M."/>
        </authorList>
    </citation>
    <scope>NUCLEOTIDE SEQUENCE</scope>
    <source>
        <strain evidence="2">CAN-66</strain>
        <tissue evidence="2">Leaf</tissue>
    </source>
</reference>
<dbReference type="Gene3D" id="1.20.1280.50">
    <property type="match status" value="1"/>
</dbReference>
<dbReference type="PANTHER" id="PTHR31672:SF13">
    <property type="entry name" value="F-BOX PROTEIN CPR30-LIKE"/>
    <property type="match status" value="1"/>
</dbReference>
<gene>
    <name evidence="2" type="ORF">OSB04_017312</name>
</gene>
<proteinExistence type="predicted"/>
<dbReference type="PROSITE" id="PS50181">
    <property type="entry name" value="FBOX"/>
    <property type="match status" value="1"/>
</dbReference>
<dbReference type="Pfam" id="PF08268">
    <property type="entry name" value="FBA_3"/>
    <property type="match status" value="1"/>
</dbReference>
<evidence type="ECO:0000313" key="2">
    <source>
        <dbReference type="EMBL" id="KAJ9553267.1"/>
    </source>
</evidence>
<dbReference type="InterPro" id="IPR017451">
    <property type="entry name" value="F-box-assoc_interact_dom"/>
</dbReference>
<sequence length="398" mass="45269">MPTCKMAPTTINNLPLDVLSRILIRFRAKPLARMRCVSKPWNSLLSQPAFIKSHLHRSIQNNQEILMVFAIGFPFDHQQSPFTTAHLSKFPHLVIPNFIQIPVVDPNLSEWSTCYHIHGSVNGLICLSYKRIDEPVIQIWNPSLSAMLTLPPYANPFGSTDKNFIQFGFGFDPKTDDYKIIKFMIPKPMIFLCLFNGLSLDFDDNLPSEKIQVEIYKSVHGNQWFPPNVTRIDDRDEMAMMGTFIGLVILMSVGSKKAIVAFDLGDETFSEICLPVDNLDRQNTLGILGGKLCVMSCVEDHDCQVWVMNEYRVVESWTKNHAFSQFSFEVAPYGFTLNNEFLCEPSAGYNRRLALYDPSEAKVKYFKFAGRLLSNVKVVEYVDSLVWTAPRGSASRKD</sequence>
<dbReference type="InterPro" id="IPR050796">
    <property type="entry name" value="SCF_F-box_component"/>
</dbReference>
<dbReference type="EMBL" id="JARYMX010000004">
    <property type="protein sequence ID" value="KAJ9553267.1"/>
    <property type="molecule type" value="Genomic_DNA"/>
</dbReference>
<dbReference type="InterPro" id="IPR013187">
    <property type="entry name" value="F-box-assoc_dom_typ3"/>
</dbReference>
<dbReference type="NCBIfam" id="TIGR01640">
    <property type="entry name" value="F_box_assoc_1"/>
    <property type="match status" value="1"/>
</dbReference>
<dbReference type="InterPro" id="IPR036047">
    <property type="entry name" value="F-box-like_dom_sf"/>
</dbReference>
<dbReference type="AlphaFoldDB" id="A0AA38W9C8"/>
<evidence type="ECO:0000313" key="3">
    <source>
        <dbReference type="Proteomes" id="UP001172457"/>
    </source>
</evidence>
<dbReference type="Proteomes" id="UP001172457">
    <property type="component" value="Chromosome 4"/>
</dbReference>